<evidence type="ECO:0000256" key="3">
    <source>
        <dbReference type="ARBA" id="ARBA00022840"/>
    </source>
</evidence>
<dbReference type="Gene3D" id="3.40.50.300">
    <property type="entry name" value="P-loop containing nucleotide triphosphate hydrolases"/>
    <property type="match status" value="1"/>
</dbReference>
<dbReference type="InterPro" id="IPR050093">
    <property type="entry name" value="ABC_SmlMolc_Importer"/>
</dbReference>
<name>A0A1H0KQH1_9BACT</name>
<dbReference type="GO" id="GO:0016887">
    <property type="term" value="F:ATP hydrolysis activity"/>
    <property type="evidence" value="ECO:0007669"/>
    <property type="project" value="InterPro"/>
</dbReference>
<evidence type="ECO:0000256" key="1">
    <source>
        <dbReference type="ARBA" id="ARBA00022448"/>
    </source>
</evidence>
<dbReference type="SUPFAM" id="SSF52540">
    <property type="entry name" value="P-loop containing nucleoside triphosphate hydrolases"/>
    <property type="match status" value="1"/>
</dbReference>
<dbReference type="Proteomes" id="UP000199073">
    <property type="component" value="Unassembled WGS sequence"/>
</dbReference>
<evidence type="ECO:0000259" key="4">
    <source>
        <dbReference type="PROSITE" id="PS50893"/>
    </source>
</evidence>
<dbReference type="Pfam" id="PF00005">
    <property type="entry name" value="ABC_tran"/>
    <property type="match status" value="1"/>
</dbReference>
<evidence type="ECO:0000256" key="2">
    <source>
        <dbReference type="ARBA" id="ARBA00022741"/>
    </source>
</evidence>
<dbReference type="InterPro" id="IPR003439">
    <property type="entry name" value="ABC_transporter-like_ATP-bd"/>
</dbReference>
<organism evidence="5 6">
    <name type="scientific">Desulforhopalus singaporensis</name>
    <dbReference type="NCBI Taxonomy" id="91360"/>
    <lineage>
        <taxon>Bacteria</taxon>
        <taxon>Pseudomonadati</taxon>
        <taxon>Thermodesulfobacteriota</taxon>
        <taxon>Desulfobulbia</taxon>
        <taxon>Desulfobulbales</taxon>
        <taxon>Desulfocapsaceae</taxon>
        <taxon>Desulforhopalus</taxon>
    </lineage>
</organism>
<keyword evidence="2" id="KW-0547">Nucleotide-binding</keyword>
<keyword evidence="3 5" id="KW-0067">ATP-binding</keyword>
<dbReference type="RefSeq" id="WP_092219601.1">
    <property type="nucleotide sequence ID" value="NZ_FNJI01000003.1"/>
</dbReference>
<dbReference type="PANTHER" id="PTHR42781">
    <property type="entry name" value="SPERMIDINE/PUTRESCINE IMPORT ATP-BINDING PROTEIN POTA"/>
    <property type="match status" value="1"/>
</dbReference>
<dbReference type="EMBL" id="FNJI01000003">
    <property type="protein sequence ID" value="SDO58021.1"/>
    <property type="molecule type" value="Genomic_DNA"/>
</dbReference>
<dbReference type="SMART" id="SM00382">
    <property type="entry name" value="AAA"/>
    <property type="match status" value="1"/>
</dbReference>
<reference evidence="5 6" key="1">
    <citation type="submission" date="2016-10" db="EMBL/GenBank/DDBJ databases">
        <authorList>
            <person name="de Groot N.N."/>
        </authorList>
    </citation>
    <scope>NUCLEOTIDE SEQUENCE [LARGE SCALE GENOMIC DNA]</scope>
    <source>
        <strain evidence="5 6">DSM 12130</strain>
    </source>
</reference>
<dbReference type="OrthoDB" id="9809450at2"/>
<dbReference type="PROSITE" id="PS50893">
    <property type="entry name" value="ABC_TRANSPORTER_2"/>
    <property type="match status" value="1"/>
</dbReference>
<keyword evidence="6" id="KW-1185">Reference proteome</keyword>
<dbReference type="InterPro" id="IPR027417">
    <property type="entry name" value="P-loop_NTPase"/>
</dbReference>
<dbReference type="PANTHER" id="PTHR42781:SF4">
    <property type="entry name" value="SPERMIDINE_PUTRESCINE IMPORT ATP-BINDING PROTEIN POTA"/>
    <property type="match status" value="1"/>
</dbReference>
<sequence>MIKVTNLRFGYGERGDIFDDFSVSMKKGEAWTIIGPSGCGKTTLLFLIAGLNTPAGGMISVGGQKIHRPRPRTGLVLQDHGLLPWATIFDNVRLGLEIRHFYGPDGKHSPADIELDQKRDRERVAYWLDRLNISNLQEMYPAQLSRGQRQRAAIARTLVMEPDMLLMDEPFSALDAPIREELQKVMNGFHREEGLTSLTVTHDIEEAVVLGEKILVLQQGCNVRPLIVDNHLLGEIDRKSDPEFVNRCSELRRLIAGAGEREGGR</sequence>
<protein>
    <submittedName>
        <fullName evidence="5">NitT/TauT family transport system ATP-binding protein</fullName>
    </submittedName>
</protein>
<gene>
    <name evidence="5" type="ORF">SAMN05660330_00585</name>
</gene>
<dbReference type="STRING" id="91360.SAMN05660330_00585"/>
<accession>A0A1H0KQH1</accession>
<dbReference type="GO" id="GO:0005524">
    <property type="term" value="F:ATP binding"/>
    <property type="evidence" value="ECO:0007669"/>
    <property type="project" value="UniProtKB-KW"/>
</dbReference>
<dbReference type="AlphaFoldDB" id="A0A1H0KQH1"/>
<evidence type="ECO:0000313" key="5">
    <source>
        <dbReference type="EMBL" id="SDO58021.1"/>
    </source>
</evidence>
<dbReference type="InterPro" id="IPR003593">
    <property type="entry name" value="AAA+_ATPase"/>
</dbReference>
<evidence type="ECO:0000313" key="6">
    <source>
        <dbReference type="Proteomes" id="UP000199073"/>
    </source>
</evidence>
<proteinExistence type="predicted"/>
<keyword evidence="1" id="KW-0813">Transport</keyword>
<feature type="domain" description="ABC transporter" evidence="4">
    <location>
        <begin position="2"/>
        <end position="244"/>
    </location>
</feature>